<organism evidence="1 2">
    <name type="scientific">Dermacentor silvarum</name>
    <name type="common">Tick</name>
    <dbReference type="NCBI Taxonomy" id="543639"/>
    <lineage>
        <taxon>Eukaryota</taxon>
        <taxon>Metazoa</taxon>
        <taxon>Ecdysozoa</taxon>
        <taxon>Arthropoda</taxon>
        <taxon>Chelicerata</taxon>
        <taxon>Arachnida</taxon>
        <taxon>Acari</taxon>
        <taxon>Parasitiformes</taxon>
        <taxon>Ixodida</taxon>
        <taxon>Ixodoidea</taxon>
        <taxon>Ixodidae</taxon>
        <taxon>Rhipicephalinae</taxon>
        <taxon>Dermacentor</taxon>
    </lineage>
</organism>
<reference evidence="1" key="1">
    <citation type="submission" date="2020-05" db="EMBL/GenBank/DDBJ databases">
        <title>Large-scale comparative analyses of tick genomes elucidate their genetic diversity and vector capacities.</title>
        <authorList>
            <person name="Jia N."/>
            <person name="Wang J."/>
            <person name="Shi W."/>
            <person name="Du L."/>
            <person name="Sun Y."/>
            <person name="Zhan W."/>
            <person name="Jiang J."/>
            <person name="Wang Q."/>
            <person name="Zhang B."/>
            <person name="Ji P."/>
            <person name="Sakyi L.B."/>
            <person name="Cui X."/>
            <person name="Yuan T."/>
            <person name="Jiang B."/>
            <person name="Yang W."/>
            <person name="Lam T.T.-Y."/>
            <person name="Chang Q."/>
            <person name="Ding S."/>
            <person name="Wang X."/>
            <person name="Zhu J."/>
            <person name="Ruan X."/>
            <person name="Zhao L."/>
            <person name="Wei J."/>
            <person name="Que T."/>
            <person name="Du C."/>
            <person name="Cheng J."/>
            <person name="Dai P."/>
            <person name="Han X."/>
            <person name="Huang E."/>
            <person name="Gao Y."/>
            <person name="Liu J."/>
            <person name="Shao H."/>
            <person name="Ye R."/>
            <person name="Li L."/>
            <person name="Wei W."/>
            <person name="Wang X."/>
            <person name="Wang C."/>
            <person name="Yang T."/>
            <person name="Huo Q."/>
            <person name="Li W."/>
            <person name="Guo W."/>
            <person name="Chen H."/>
            <person name="Zhou L."/>
            <person name="Ni X."/>
            <person name="Tian J."/>
            <person name="Zhou Y."/>
            <person name="Sheng Y."/>
            <person name="Liu T."/>
            <person name="Pan Y."/>
            <person name="Xia L."/>
            <person name="Li J."/>
            <person name="Zhao F."/>
            <person name="Cao W."/>
        </authorList>
    </citation>
    <scope>NUCLEOTIDE SEQUENCE</scope>
    <source>
        <strain evidence="1">Dsil-2018</strain>
    </source>
</reference>
<gene>
    <name evidence="1" type="ORF">HPB49_017986</name>
</gene>
<accession>A0ACB8E2A3</accession>
<protein>
    <submittedName>
        <fullName evidence="1">Uncharacterized protein</fullName>
    </submittedName>
</protein>
<comment type="caution">
    <text evidence="1">The sequence shown here is derived from an EMBL/GenBank/DDBJ whole genome shotgun (WGS) entry which is preliminary data.</text>
</comment>
<dbReference type="EMBL" id="CM023470">
    <property type="protein sequence ID" value="KAH7980653.1"/>
    <property type="molecule type" value="Genomic_DNA"/>
</dbReference>
<name>A0ACB8E2A3_DERSI</name>
<evidence type="ECO:0000313" key="2">
    <source>
        <dbReference type="Proteomes" id="UP000821865"/>
    </source>
</evidence>
<sequence length="151" mass="16363">MQHDTPYFEGTDAVEAGAVVLIAVTSACIIAMGRDGLDEPELEALFIELLLPRVTTLLGCIYCPPNARESAYHHLDATLSCAATNTCRNIVILGDSNTHADWWDHDDTLPSESCDDLLLNTMCSAGHSKVYRSPIPCCEQSGARAVQHQSC</sequence>
<dbReference type="Proteomes" id="UP000821865">
    <property type="component" value="Chromosome 1"/>
</dbReference>
<evidence type="ECO:0000313" key="1">
    <source>
        <dbReference type="EMBL" id="KAH7980653.1"/>
    </source>
</evidence>
<proteinExistence type="predicted"/>
<keyword evidence="2" id="KW-1185">Reference proteome</keyword>